<keyword evidence="1" id="KW-0472">Membrane</keyword>
<name>A0ABW3ST71_9BACT</name>
<organism evidence="2 3">
    <name type="scientific">Pontibacter rugosus</name>
    <dbReference type="NCBI Taxonomy" id="1745966"/>
    <lineage>
        <taxon>Bacteria</taxon>
        <taxon>Pseudomonadati</taxon>
        <taxon>Bacteroidota</taxon>
        <taxon>Cytophagia</taxon>
        <taxon>Cytophagales</taxon>
        <taxon>Hymenobacteraceae</taxon>
        <taxon>Pontibacter</taxon>
    </lineage>
</organism>
<feature type="transmembrane region" description="Helical" evidence="1">
    <location>
        <begin position="173"/>
        <end position="191"/>
    </location>
</feature>
<evidence type="ECO:0000313" key="2">
    <source>
        <dbReference type="EMBL" id="MFD1187151.1"/>
    </source>
</evidence>
<reference evidence="3" key="1">
    <citation type="journal article" date="2019" name="Int. J. Syst. Evol. Microbiol.">
        <title>The Global Catalogue of Microorganisms (GCM) 10K type strain sequencing project: providing services to taxonomists for standard genome sequencing and annotation.</title>
        <authorList>
            <consortium name="The Broad Institute Genomics Platform"/>
            <consortium name="The Broad Institute Genome Sequencing Center for Infectious Disease"/>
            <person name="Wu L."/>
            <person name="Ma J."/>
        </authorList>
    </citation>
    <scope>NUCLEOTIDE SEQUENCE [LARGE SCALE GENOMIC DNA]</scope>
    <source>
        <strain evidence="3">JCM 31319</strain>
    </source>
</reference>
<keyword evidence="1" id="KW-0812">Transmembrane</keyword>
<keyword evidence="1" id="KW-1133">Transmembrane helix</keyword>
<proteinExistence type="predicted"/>
<dbReference type="RefSeq" id="WP_377528317.1">
    <property type="nucleotide sequence ID" value="NZ_JBHTLD010000119.1"/>
</dbReference>
<evidence type="ECO:0000313" key="3">
    <source>
        <dbReference type="Proteomes" id="UP001597094"/>
    </source>
</evidence>
<comment type="caution">
    <text evidence="2">The sequence shown here is derived from an EMBL/GenBank/DDBJ whole genome shotgun (WGS) entry which is preliminary data.</text>
</comment>
<feature type="transmembrane region" description="Helical" evidence="1">
    <location>
        <begin position="42"/>
        <end position="63"/>
    </location>
</feature>
<dbReference type="InterPro" id="IPR005625">
    <property type="entry name" value="PepSY-ass_TM"/>
</dbReference>
<keyword evidence="3" id="KW-1185">Reference proteome</keyword>
<dbReference type="EMBL" id="JBHTLD010000119">
    <property type="protein sequence ID" value="MFD1187151.1"/>
    <property type="molecule type" value="Genomic_DNA"/>
</dbReference>
<sequence>MLNHLPVIHYKKQLHLSTTQKPKGKIHRLASMLRNYRVYHRYLGLGLGVFLLISSITGLLLGWKKDVDLLQPPTQKGATTDLTQWIPLATMASMATAALDSAQQIQNNAIDRLEARPDKGSVKVLFSEGYWEVQLDGSTGKILSVARRHSDWIEHIHDGSIISDGFKLVSMNVLGLGLLILTLTGVSLWFFPRQIRKLKK</sequence>
<gene>
    <name evidence="2" type="ORF">ACFQ2O_13125</name>
</gene>
<dbReference type="Proteomes" id="UP001597094">
    <property type="component" value="Unassembled WGS sequence"/>
</dbReference>
<accession>A0ABW3ST71</accession>
<dbReference type="Pfam" id="PF03929">
    <property type="entry name" value="PepSY_TM"/>
    <property type="match status" value="1"/>
</dbReference>
<protein>
    <submittedName>
        <fullName evidence="2">PepSY domain-containing protein</fullName>
    </submittedName>
</protein>
<evidence type="ECO:0000256" key="1">
    <source>
        <dbReference type="SAM" id="Phobius"/>
    </source>
</evidence>